<evidence type="ECO:0000313" key="2">
    <source>
        <dbReference type="Proteomes" id="UP000004605"/>
    </source>
</evidence>
<accession>F9S044</accession>
<proteinExistence type="predicted"/>
<feature type="non-terminal residue" evidence="1">
    <location>
        <position position="49"/>
    </location>
</feature>
<dbReference type="EMBL" id="AFWF01000081">
    <property type="protein sequence ID" value="EGU43688.1"/>
    <property type="molecule type" value="Genomic_DNA"/>
</dbReference>
<dbReference type="Proteomes" id="UP000004605">
    <property type="component" value="Unassembled WGS sequence"/>
</dbReference>
<comment type="caution">
    <text evidence="1">The sequence shown here is derived from an EMBL/GenBank/DDBJ whole genome shotgun (WGS) entry which is preliminary data.</text>
</comment>
<reference evidence="1 2" key="1">
    <citation type="journal article" date="2012" name="Int. J. Syst. Evol. Microbiol.">
        <title>Vibrio caribbeanicus sp. nov., isolated from the marine sponge Scleritoderma cyanea.</title>
        <authorList>
            <person name="Hoffmann M."/>
            <person name="Monday S.R."/>
            <person name="Allard M.W."/>
            <person name="Strain E.A."/>
            <person name="Whittaker P."/>
            <person name="Naum M."/>
            <person name="McCarthy P.J."/>
            <person name="Lopez J.V."/>
            <person name="Fischer M."/>
            <person name="Brown E.W."/>
        </authorList>
    </citation>
    <scope>NUCLEOTIDE SEQUENCE [LARGE SCALE GENOMIC DNA]</scope>
    <source>
        <strain evidence="1 2">ATCC 700023</strain>
    </source>
</reference>
<protein>
    <submittedName>
        <fullName evidence="1">Uncharacterized protein</fullName>
    </submittedName>
</protein>
<gene>
    <name evidence="1" type="ORF">VII00023_18914</name>
</gene>
<dbReference type="AlphaFoldDB" id="F9S044"/>
<sequence>MADIHSNIIIAKDLSLRKITGMSSGTNIYRLFKELCLFLGASVSFNEDN</sequence>
<organism evidence="1 2">
    <name type="scientific">Vibrio ichthyoenteri ATCC 700023</name>
    <dbReference type="NCBI Taxonomy" id="870968"/>
    <lineage>
        <taxon>Bacteria</taxon>
        <taxon>Pseudomonadati</taxon>
        <taxon>Pseudomonadota</taxon>
        <taxon>Gammaproteobacteria</taxon>
        <taxon>Vibrionales</taxon>
        <taxon>Vibrionaceae</taxon>
        <taxon>Vibrio</taxon>
    </lineage>
</organism>
<keyword evidence="2" id="KW-1185">Reference proteome</keyword>
<name>F9S044_9VIBR</name>
<evidence type="ECO:0000313" key="1">
    <source>
        <dbReference type="EMBL" id="EGU43688.1"/>
    </source>
</evidence>